<feature type="domain" description="Class II aldolase/adducin N-terminal" evidence="1">
    <location>
        <begin position="19"/>
        <end position="239"/>
    </location>
</feature>
<dbReference type="InterPro" id="IPR001303">
    <property type="entry name" value="Aldolase_II/adducin_N"/>
</dbReference>
<sequence length="322" mass="35100">MSAGYFPKRTKVGLEDLFSGLVTASHILHHHGILDAYGHISVRSPDNASTFWMPCNMPPALVSTQDDLIEYSVDSAEPVEKDAKQGYLERFIHSEIYKRFPAVNSVVHSHCSDVLPYCISGVPLKATIHMAGFLGNNVPLWDISSHYPSGSKHDLLVRSSTLGASFSATFKPATSASFIYTKMRSALPAQIAGTTPEPSHLPDHLVVLQQSHGFTTAALGIEEAVYQAIYTKEAAKAQTTALTIQNAHTGHVLEGKVDVEADGKIKSAKVKAEGGLKYLSEKEAHEAWEAMQGTIARPWALWCREIDVNALYKNQCPAGEDE</sequence>
<gene>
    <name evidence="2" type="ORF">BDV95DRAFT_501548</name>
</gene>
<dbReference type="InterPro" id="IPR051017">
    <property type="entry name" value="Aldolase-II_Adducin_sf"/>
</dbReference>
<dbReference type="Pfam" id="PF00596">
    <property type="entry name" value="Aldolase_II"/>
    <property type="match status" value="1"/>
</dbReference>
<accession>A0A7C8M3N1</accession>
<dbReference type="EMBL" id="JAADJZ010000021">
    <property type="protein sequence ID" value="KAF2867856.1"/>
    <property type="molecule type" value="Genomic_DNA"/>
</dbReference>
<comment type="caution">
    <text evidence="2">The sequence shown here is derived from an EMBL/GenBank/DDBJ whole genome shotgun (WGS) entry which is preliminary data.</text>
</comment>
<dbReference type="AlphaFoldDB" id="A0A7C8M3N1"/>
<dbReference type="GO" id="GO:0005856">
    <property type="term" value="C:cytoskeleton"/>
    <property type="evidence" value="ECO:0007669"/>
    <property type="project" value="TreeGrafter"/>
</dbReference>
<keyword evidence="3" id="KW-1185">Reference proteome</keyword>
<dbReference type="OrthoDB" id="2932980at2759"/>
<evidence type="ECO:0000313" key="2">
    <source>
        <dbReference type="EMBL" id="KAF2867856.1"/>
    </source>
</evidence>
<proteinExistence type="predicted"/>
<dbReference type="InterPro" id="IPR036409">
    <property type="entry name" value="Aldolase_II/adducin_N_sf"/>
</dbReference>
<dbReference type="GO" id="GO:0051015">
    <property type="term" value="F:actin filament binding"/>
    <property type="evidence" value="ECO:0007669"/>
    <property type="project" value="TreeGrafter"/>
</dbReference>
<dbReference type="Proteomes" id="UP000481861">
    <property type="component" value="Unassembled WGS sequence"/>
</dbReference>
<name>A0A7C8M3N1_9PLEO</name>
<dbReference type="Gene3D" id="3.40.225.10">
    <property type="entry name" value="Class II aldolase/adducin N-terminal domain"/>
    <property type="match status" value="1"/>
</dbReference>
<dbReference type="SUPFAM" id="SSF53639">
    <property type="entry name" value="AraD/HMP-PK domain-like"/>
    <property type="match status" value="2"/>
</dbReference>
<dbReference type="SMART" id="SM01007">
    <property type="entry name" value="Aldolase_II"/>
    <property type="match status" value="1"/>
</dbReference>
<dbReference type="PANTHER" id="PTHR10672:SF41">
    <property type="entry name" value="CLASS II ALDOLASE_ADDUCIN DOMAIN PROTEIN (AFU_ORTHOLOGUE AFUA_3G01330)"/>
    <property type="match status" value="1"/>
</dbReference>
<reference evidence="2 3" key="1">
    <citation type="submission" date="2020-01" db="EMBL/GenBank/DDBJ databases">
        <authorList>
            <consortium name="DOE Joint Genome Institute"/>
            <person name="Haridas S."/>
            <person name="Albert R."/>
            <person name="Binder M."/>
            <person name="Bloem J."/>
            <person name="Labutti K."/>
            <person name="Salamov A."/>
            <person name="Andreopoulos B."/>
            <person name="Baker S.E."/>
            <person name="Barry K."/>
            <person name="Bills G."/>
            <person name="Bluhm B.H."/>
            <person name="Cannon C."/>
            <person name="Castanera R."/>
            <person name="Culley D.E."/>
            <person name="Daum C."/>
            <person name="Ezra D."/>
            <person name="Gonzalez J.B."/>
            <person name="Henrissat B."/>
            <person name="Kuo A."/>
            <person name="Liang C."/>
            <person name="Lipzen A."/>
            <person name="Lutzoni F."/>
            <person name="Magnuson J."/>
            <person name="Mondo S."/>
            <person name="Nolan M."/>
            <person name="Ohm R."/>
            <person name="Pangilinan J."/>
            <person name="Park H.-J.H."/>
            <person name="Ramirez L."/>
            <person name="Alfaro M."/>
            <person name="Sun H."/>
            <person name="Tritt A."/>
            <person name="Yoshinaga Y."/>
            <person name="Zwiers L.-H.L."/>
            <person name="Turgeon B.G."/>
            <person name="Goodwin S.B."/>
            <person name="Spatafora J.W."/>
            <person name="Crous P.W."/>
            <person name="Grigoriev I.V."/>
        </authorList>
    </citation>
    <scope>NUCLEOTIDE SEQUENCE [LARGE SCALE GENOMIC DNA]</scope>
    <source>
        <strain evidence="2 3">CBS 611.86</strain>
    </source>
</reference>
<organism evidence="2 3">
    <name type="scientific">Massariosphaeria phaeospora</name>
    <dbReference type="NCBI Taxonomy" id="100035"/>
    <lineage>
        <taxon>Eukaryota</taxon>
        <taxon>Fungi</taxon>
        <taxon>Dikarya</taxon>
        <taxon>Ascomycota</taxon>
        <taxon>Pezizomycotina</taxon>
        <taxon>Dothideomycetes</taxon>
        <taxon>Pleosporomycetidae</taxon>
        <taxon>Pleosporales</taxon>
        <taxon>Pleosporales incertae sedis</taxon>
        <taxon>Massariosphaeria</taxon>
    </lineage>
</organism>
<evidence type="ECO:0000313" key="3">
    <source>
        <dbReference type="Proteomes" id="UP000481861"/>
    </source>
</evidence>
<evidence type="ECO:0000259" key="1">
    <source>
        <dbReference type="SMART" id="SM01007"/>
    </source>
</evidence>
<dbReference type="PANTHER" id="PTHR10672">
    <property type="entry name" value="ADDUCIN"/>
    <property type="match status" value="1"/>
</dbReference>
<protein>
    <submittedName>
        <fullName evidence="2">Class II aldolase and Adducin N-terminal domain-containing protein</fullName>
    </submittedName>
</protein>